<proteinExistence type="predicted"/>
<reference evidence="1 2" key="1">
    <citation type="submission" date="2018-03" db="EMBL/GenBank/DDBJ databases">
        <authorList>
            <person name="Keele B.F."/>
        </authorList>
    </citation>
    <scope>NUCLEOTIDE SEQUENCE [LARGE SCALE GENOMIC DNA]</scope>
    <source>
        <strain evidence="1 2">AU19729</strain>
    </source>
</reference>
<sequence length="105" mass="11478">MGGGDASDNPCHGLCAPSRCSNADRPLDGPAEWMRVCGVRVATVAADGARSACRRSPLPPDVRFRSDEQRIRWPARSPATARTLLTRPKLPIAHRRHPVGVNPWF</sequence>
<comment type="caution">
    <text evidence="1">The sequence shown here is derived from an EMBL/GenBank/DDBJ whole genome shotgun (WGS) entry which is preliminary data.</text>
</comment>
<dbReference type="Proteomes" id="UP000238982">
    <property type="component" value="Unassembled WGS sequence"/>
</dbReference>
<gene>
    <name evidence="1" type="ORF">C6Q15_18445</name>
</gene>
<evidence type="ECO:0000313" key="2">
    <source>
        <dbReference type="Proteomes" id="UP000238982"/>
    </source>
</evidence>
<dbReference type="EMBL" id="PVGH01000075">
    <property type="protein sequence ID" value="PRF58928.1"/>
    <property type="molecule type" value="Genomic_DNA"/>
</dbReference>
<accession>A0A228EKL9</accession>
<name>A0A228EKL9_9BURK</name>
<dbReference type="AlphaFoldDB" id="A0A228EKL9"/>
<organism evidence="1 2">
    <name type="scientific">Burkholderia multivorans</name>
    <dbReference type="NCBI Taxonomy" id="87883"/>
    <lineage>
        <taxon>Bacteria</taxon>
        <taxon>Pseudomonadati</taxon>
        <taxon>Pseudomonadota</taxon>
        <taxon>Betaproteobacteria</taxon>
        <taxon>Burkholderiales</taxon>
        <taxon>Burkholderiaceae</taxon>
        <taxon>Burkholderia</taxon>
        <taxon>Burkholderia cepacia complex</taxon>
    </lineage>
</organism>
<protein>
    <submittedName>
        <fullName evidence="1">Uncharacterized protein</fullName>
    </submittedName>
</protein>
<evidence type="ECO:0000313" key="1">
    <source>
        <dbReference type="EMBL" id="PRF58928.1"/>
    </source>
</evidence>